<dbReference type="HOGENOM" id="CLU_1253843_0_0_9"/>
<reference evidence="1 2" key="1">
    <citation type="submission" date="2012-04" db="EMBL/GenBank/DDBJ databases">
        <title>The Genome Sequence of Bacillus cereus HuA2-1.</title>
        <authorList>
            <consortium name="The Broad Institute Genome Sequencing Platform"/>
            <consortium name="The Broad Institute Genome Sequencing Center for Infectious Disease"/>
            <person name="Feldgarden M."/>
            <person name="Van der Auwera G.A."/>
            <person name="Mahillon J."/>
            <person name="Duprez V."/>
            <person name="Timmery S."/>
            <person name="Mattelet C."/>
            <person name="Dierick K."/>
            <person name="Sun M."/>
            <person name="Yu Z."/>
            <person name="Zhu L."/>
            <person name="Hu X."/>
            <person name="Shank E.B."/>
            <person name="Swiecicka I."/>
            <person name="Hansen B.M."/>
            <person name="Andrup L."/>
            <person name="Young S.K."/>
            <person name="Zeng Q."/>
            <person name="Gargeya S."/>
            <person name="Fitzgerald M."/>
            <person name="Haas B."/>
            <person name="Abouelleil A."/>
            <person name="Alvarado L."/>
            <person name="Arachchi H.M."/>
            <person name="Berlin A."/>
            <person name="Chapman S.B."/>
            <person name="Goldberg J."/>
            <person name="Griggs A."/>
            <person name="Gujja S."/>
            <person name="Hansen M."/>
            <person name="Howarth C."/>
            <person name="Imamovic A."/>
            <person name="Larimer J."/>
            <person name="McCowen C."/>
            <person name="Montmayeur A."/>
            <person name="Murphy C."/>
            <person name="Neiman D."/>
            <person name="Pearson M."/>
            <person name="Priest M."/>
            <person name="Roberts A."/>
            <person name="Saif S."/>
            <person name="Shea T."/>
            <person name="Sisk P."/>
            <person name="Sykes S."/>
            <person name="Wortman J."/>
            <person name="Nusbaum C."/>
            <person name="Birren B."/>
        </authorList>
    </citation>
    <scope>NUCLEOTIDE SEQUENCE [LARGE SCALE GENOMIC DNA]</scope>
    <source>
        <strain evidence="1 2">HuA2-1</strain>
    </source>
</reference>
<proteinExistence type="predicted"/>
<dbReference type="AlphaFoldDB" id="J9BSK2"/>
<gene>
    <name evidence="1" type="ORF">IG3_05149</name>
</gene>
<protein>
    <recommendedName>
        <fullName evidence="3">TetR family transcriptional regulator</fullName>
    </recommendedName>
</protein>
<dbReference type="EMBL" id="AHDV01000039">
    <property type="protein sequence ID" value="EJV76900.1"/>
    <property type="molecule type" value="Genomic_DNA"/>
</dbReference>
<name>J9BSK2_BACCE</name>
<accession>J9BSK2</accession>
<evidence type="ECO:0000313" key="2">
    <source>
        <dbReference type="Proteomes" id="UP000004136"/>
    </source>
</evidence>
<dbReference type="SUPFAM" id="SSF48498">
    <property type="entry name" value="Tetracyclin repressor-like, C-terminal domain"/>
    <property type="match status" value="1"/>
</dbReference>
<dbReference type="InterPro" id="IPR036271">
    <property type="entry name" value="Tet_transcr_reg_TetR-rel_C_sf"/>
</dbReference>
<comment type="caution">
    <text evidence="1">The sequence shown here is derived from an EMBL/GenBank/DDBJ whole genome shotgun (WGS) entry which is preliminary data.</text>
</comment>
<sequence>MIANSEVGAPANTTVPFFGSFTLLLPLTTVKLTHTPFSSYTANELFDGKATVIVFPAAACGIVNHFAYPFACSVTLDDWPASSGFTLRDCYMRYIQLKRSQLFNLYKAEKDVLLRIQKVLHYISTEYHKDPFVSTLFQEYKEYHSPEITACFKESEEEAIKMISDLLEKGYQQGALHNVPLPLTAFMLVRMIFDYEQDYIKSEKSDKEFLQLLKHMLLKN</sequence>
<dbReference type="Proteomes" id="UP000004136">
    <property type="component" value="Unassembled WGS sequence"/>
</dbReference>
<dbReference type="Gene3D" id="1.10.357.10">
    <property type="entry name" value="Tetracycline Repressor, domain 2"/>
    <property type="match status" value="1"/>
</dbReference>
<evidence type="ECO:0008006" key="3">
    <source>
        <dbReference type="Google" id="ProtNLM"/>
    </source>
</evidence>
<organism evidence="1 2">
    <name type="scientific">Bacillus cereus HuA2-1</name>
    <dbReference type="NCBI Taxonomy" id="1053201"/>
    <lineage>
        <taxon>Bacteria</taxon>
        <taxon>Bacillati</taxon>
        <taxon>Bacillota</taxon>
        <taxon>Bacilli</taxon>
        <taxon>Bacillales</taxon>
        <taxon>Bacillaceae</taxon>
        <taxon>Bacillus</taxon>
        <taxon>Bacillus cereus group</taxon>
    </lineage>
</organism>
<evidence type="ECO:0000313" key="1">
    <source>
        <dbReference type="EMBL" id="EJV76900.1"/>
    </source>
</evidence>
<dbReference type="PATRIC" id="fig|1053201.3.peg.5271"/>